<proteinExistence type="predicted"/>
<gene>
    <name evidence="1" type="ORF">KPZU09_11100</name>
</gene>
<comment type="caution">
    <text evidence="1">The sequence shown here is derived from an EMBL/GenBank/DDBJ whole genome shotgun (WGS) entry which is preliminary data.</text>
</comment>
<accession>A0A919LR32</accession>
<evidence type="ECO:0000313" key="2">
    <source>
        <dbReference type="Proteomes" id="UP000655094"/>
    </source>
</evidence>
<evidence type="ECO:0000313" key="1">
    <source>
        <dbReference type="EMBL" id="GHK51374.1"/>
    </source>
</evidence>
<sequence length="86" mass="9475">MAIFGQNRLFFSVEFRQRFIGQPGFPVQLVAGEANRGRFAALRVRGGMPVSGDQRRICADDGLMVERPQASSSRLWKLTKATSCAG</sequence>
<dbReference type="EMBL" id="BNFF01000001">
    <property type="protein sequence ID" value="GHK51374.1"/>
    <property type="molecule type" value="Genomic_DNA"/>
</dbReference>
<dbReference type="Proteomes" id="UP000655094">
    <property type="component" value="Unassembled WGS sequence"/>
</dbReference>
<dbReference type="AlphaFoldDB" id="A0A919LR32"/>
<name>A0A919LR32_KLEPN</name>
<organism evidence="1 2">
    <name type="scientific">Klebsiella pneumoniae</name>
    <dbReference type="NCBI Taxonomy" id="573"/>
    <lineage>
        <taxon>Bacteria</taxon>
        <taxon>Pseudomonadati</taxon>
        <taxon>Pseudomonadota</taxon>
        <taxon>Gammaproteobacteria</taxon>
        <taxon>Enterobacterales</taxon>
        <taxon>Enterobacteriaceae</taxon>
        <taxon>Klebsiella/Raoultella group</taxon>
        <taxon>Klebsiella</taxon>
        <taxon>Klebsiella pneumoniae complex</taxon>
    </lineage>
</organism>
<reference evidence="1" key="1">
    <citation type="submission" date="2020-10" db="EMBL/GenBank/DDBJ databases">
        <title>Genome Sequence of ESBL Producing Zambian Clinical Strains.</title>
        <authorList>
            <person name="Shawa M."/>
            <person name="Furuta Y."/>
            <person name="Simbotwe M."/>
            <person name="Mulenga E."/>
            <person name="Mubanga M."/>
            <person name="Mulenga G."/>
            <person name="Kaile C."/>
            <person name="Zorigt T."/>
            <person name="Hang'ombe B."/>
            <person name="Higashi H."/>
        </authorList>
    </citation>
    <scope>NUCLEOTIDE SEQUENCE</scope>
    <source>
        <strain evidence="1">Zam_UTH_09</strain>
    </source>
</reference>
<protein>
    <submittedName>
        <fullName evidence="1">Uncharacterized protein</fullName>
    </submittedName>
</protein>